<dbReference type="PANTHER" id="PTHR36890:SF1">
    <property type="entry name" value="PROTEIN CYCLOPS"/>
    <property type="match status" value="1"/>
</dbReference>
<dbReference type="PANTHER" id="PTHR36890">
    <property type="entry name" value="PROTEIN CYCLOPS"/>
    <property type="match status" value="1"/>
</dbReference>
<accession>A0A7I4CGX4</accession>
<dbReference type="AlphaFoldDB" id="A0A7I4CGX4"/>
<proteinExistence type="predicted"/>
<dbReference type="GO" id="GO:0043565">
    <property type="term" value="F:sequence-specific DNA binding"/>
    <property type="evidence" value="ECO:0007669"/>
    <property type="project" value="InterPro"/>
</dbReference>
<reference evidence="3 4" key="1">
    <citation type="journal article" date="2008" name="Science">
        <title>The Physcomitrella genome reveals evolutionary insights into the conquest of land by plants.</title>
        <authorList>
            <person name="Rensing S."/>
            <person name="Lang D."/>
            <person name="Zimmer A."/>
            <person name="Terry A."/>
            <person name="Salamov A."/>
            <person name="Shapiro H."/>
            <person name="Nishiyama T."/>
            <person name="Perroud P.-F."/>
            <person name="Lindquist E."/>
            <person name="Kamisugi Y."/>
            <person name="Tanahashi T."/>
            <person name="Sakakibara K."/>
            <person name="Fujita T."/>
            <person name="Oishi K."/>
            <person name="Shin-I T."/>
            <person name="Kuroki Y."/>
            <person name="Toyoda A."/>
            <person name="Suzuki Y."/>
            <person name="Hashimoto A."/>
            <person name="Yamaguchi K."/>
            <person name="Sugano A."/>
            <person name="Kohara Y."/>
            <person name="Fujiyama A."/>
            <person name="Anterola A."/>
            <person name="Aoki S."/>
            <person name="Ashton N."/>
            <person name="Barbazuk W.B."/>
            <person name="Barker E."/>
            <person name="Bennetzen J."/>
            <person name="Bezanilla M."/>
            <person name="Blankenship R."/>
            <person name="Cho S.H."/>
            <person name="Dutcher S."/>
            <person name="Estelle M."/>
            <person name="Fawcett J.A."/>
            <person name="Gundlach H."/>
            <person name="Hanada K."/>
            <person name="Heyl A."/>
            <person name="Hicks K.A."/>
            <person name="Hugh J."/>
            <person name="Lohr M."/>
            <person name="Mayer K."/>
            <person name="Melkozernov A."/>
            <person name="Murata T."/>
            <person name="Nelson D."/>
            <person name="Pils B."/>
            <person name="Prigge M."/>
            <person name="Reiss B."/>
            <person name="Renner T."/>
            <person name="Rombauts S."/>
            <person name="Rushton P."/>
            <person name="Sanderfoot A."/>
            <person name="Schween G."/>
            <person name="Shiu S.-H."/>
            <person name="Stueber K."/>
            <person name="Theodoulou F.L."/>
            <person name="Tu H."/>
            <person name="Van de Peer Y."/>
            <person name="Verrier P.J."/>
            <person name="Waters E."/>
            <person name="Wood A."/>
            <person name="Yang L."/>
            <person name="Cove D."/>
            <person name="Cuming A."/>
            <person name="Hasebe M."/>
            <person name="Lucas S."/>
            <person name="Mishler D.B."/>
            <person name="Reski R."/>
            <person name="Grigoriev I."/>
            <person name="Quatrano R.S."/>
            <person name="Boore J.L."/>
        </authorList>
    </citation>
    <scope>NUCLEOTIDE SEQUENCE [LARGE SCALE GENOMIC DNA]</scope>
    <source>
        <strain evidence="3 4">cv. Gransden 2004</strain>
    </source>
</reference>
<keyword evidence="1" id="KW-0175">Coiled coil</keyword>
<dbReference type="EnsemblPlants" id="Pp3c23_22500V3.5">
    <property type="protein sequence ID" value="Pp3c23_22500V3.5"/>
    <property type="gene ID" value="Pp3c23_22500"/>
</dbReference>
<dbReference type="RefSeq" id="XP_024362354.1">
    <property type="nucleotide sequence ID" value="XM_024506586.2"/>
</dbReference>
<dbReference type="GeneID" id="112275876"/>
<dbReference type="InterPro" id="IPR040036">
    <property type="entry name" value="CYCLOPS"/>
</dbReference>
<evidence type="ECO:0000256" key="2">
    <source>
        <dbReference type="SAM" id="MobiDB-lite"/>
    </source>
</evidence>
<evidence type="ECO:0000256" key="1">
    <source>
        <dbReference type="SAM" id="Coils"/>
    </source>
</evidence>
<reference evidence="3" key="3">
    <citation type="submission" date="2020-12" db="UniProtKB">
        <authorList>
            <consortium name="EnsemblPlants"/>
        </authorList>
    </citation>
    <scope>IDENTIFICATION</scope>
</reference>
<dbReference type="Proteomes" id="UP000006727">
    <property type="component" value="Chromosome 23"/>
</dbReference>
<dbReference type="KEGG" id="ppp:112275876"/>
<feature type="region of interest" description="Disordered" evidence="2">
    <location>
        <begin position="75"/>
        <end position="104"/>
    </location>
</feature>
<feature type="compositionally biased region" description="Basic and acidic residues" evidence="2">
    <location>
        <begin position="1"/>
        <end position="17"/>
    </location>
</feature>
<keyword evidence="4" id="KW-1185">Reference proteome</keyword>
<feature type="compositionally biased region" description="Polar residues" evidence="2">
    <location>
        <begin position="192"/>
        <end position="215"/>
    </location>
</feature>
<dbReference type="EMBL" id="ABEU02000023">
    <property type="status" value="NOT_ANNOTATED_CDS"/>
    <property type="molecule type" value="Genomic_DNA"/>
</dbReference>
<feature type="region of interest" description="Disordered" evidence="2">
    <location>
        <begin position="185"/>
        <end position="216"/>
    </location>
</feature>
<evidence type="ECO:0000313" key="3">
    <source>
        <dbReference type="EnsemblPlants" id="Pp3c23_22500V3.5"/>
    </source>
</evidence>
<dbReference type="Gramene" id="Pp3c23_22500V3.5">
    <property type="protein sequence ID" value="Pp3c23_22500V3.5"/>
    <property type="gene ID" value="Pp3c23_22500"/>
</dbReference>
<dbReference type="GO" id="GO:0005634">
    <property type="term" value="C:nucleus"/>
    <property type="evidence" value="ECO:0007669"/>
    <property type="project" value="InterPro"/>
</dbReference>
<dbReference type="OrthoDB" id="1737017at2759"/>
<gene>
    <name evidence="3" type="primary">LOC112275876</name>
</gene>
<organism evidence="3 4">
    <name type="scientific">Physcomitrium patens</name>
    <name type="common">Spreading-leaved earth moss</name>
    <name type="synonym">Physcomitrella patens</name>
    <dbReference type="NCBI Taxonomy" id="3218"/>
    <lineage>
        <taxon>Eukaryota</taxon>
        <taxon>Viridiplantae</taxon>
        <taxon>Streptophyta</taxon>
        <taxon>Embryophyta</taxon>
        <taxon>Bryophyta</taxon>
        <taxon>Bryophytina</taxon>
        <taxon>Bryopsida</taxon>
        <taxon>Funariidae</taxon>
        <taxon>Funariales</taxon>
        <taxon>Funariaceae</taxon>
        <taxon>Physcomitrium</taxon>
    </lineage>
</organism>
<feature type="coiled-coil region" evidence="1">
    <location>
        <begin position="538"/>
        <end position="596"/>
    </location>
</feature>
<feature type="compositionally biased region" description="Polar residues" evidence="2">
    <location>
        <begin position="75"/>
        <end position="89"/>
    </location>
</feature>
<feature type="compositionally biased region" description="Polar residues" evidence="2">
    <location>
        <begin position="119"/>
        <end position="137"/>
    </location>
</feature>
<feature type="region of interest" description="Disordered" evidence="2">
    <location>
        <begin position="1"/>
        <end position="31"/>
    </location>
</feature>
<feature type="region of interest" description="Disordered" evidence="2">
    <location>
        <begin position="287"/>
        <end position="306"/>
    </location>
</feature>
<feature type="region of interest" description="Disordered" evidence="2">
    <location>
        <begin position="119"/>
        <end position="146"/>
    </location>
</feature>
<dbReference type="EnsemblPlants" id="Pp3c23_22500V3.2">
    <property type="protein sequence ID" value="Pp3c23_22500V3.2"/>
    <property type="gene ID" value="Pp3c23_22500"/>
</dbReference>
<protein>
    <submittedName>
        <fullName evidence="3">Uncharacterized protein</fullName>
    </submittedName>
</protein>
<sequence length="604" mass="66366">MEMQGERRLTRRFHELQSKGPQAHSPAFSLAFKATAQPSLQSAPGSLAEQAAQMEQFGGFARKTTEELFIQSFFESSTKSSPPALTSAENLGPSPVTDPNKYARGDSEELFSSWINSAGSTLNQNTETNTGATTPGRSQRARPVPRRVSGELAAILKQQNNFNNNFTIGSIDLFQRVDGVKDVYAQPKSFPNPDNSLEATMKSRLSNGSSKQSRSAPDLFQSKVAQKMWFDSQAPVTRSRSSELRRRFVESGTAVVPRTNLATIPVSYKEPSTVATEDGWTAATHALAPIPTSDPSSSQPPPVSTSVSDYVGMLKGSLNRAKLRLGFQPENHVRVSEDMKGKKAQNQGMSDFMISPPGILDSSSIGMKQINSGSKWPHTTVERHVHMNTDNINSRPTDESYVQQSVQVPKISDSSGGTPNLRLEISNEIPCTSGQTNMMGRSKSLKRANAERDHNLAEPFSMSDLGGLEFQGSVKNQEPLPKVPDSLRGMGSINSAAISGASLDSIDVATKKRRVDRHRKMTEAKGRGFTSVAGPPDLQAAVKRLDELEKDVRSLRMTLSFMNRKDSEQTKHIEELEKKNKELERENKDLKRYKLSMQGCDVQM</sequence>
<dbReference type="GO" id="GO:0036377">
    <property type="term" value="P:arbuscular mycorrhizal association"/>
    <property type="evidence" value="ECO:0007669"/>
    <property type="project" value="InterPro"/>
</dbReference>
<dbReference type="Gramene" id="Pp3c23_22500V3.2">
    <property type="protein sequence ID" value="Pp3c23_22500V3.2"/>
    <property type="gene ID" value="Pp3c23_22500"/>
</dbReference>
<reference evidence="3 4" key="2">
    <citation type="journal article" date="2018" name="Plant J.">
        <title>The Physcomitrella patens chromosome-scale assembly reveals moss genome structure and evolution.</title>
        <authorList>
            <person name="Lang D."/>
            <person name="Ullrich K.K."/>
            <person name="Murat F."/>
            <person name="Fuchs J."/>
            <person name="Jenkins J."/>
            <person name="Haas F.B."/>
            <person name="Piednoel M."/>
            <person name="Gundlach H."/>
            <person name="Van Bel M."/>
            <person name="Meyberg R."/>
            <person name="Vives C."/>
            <person name="Morata J."/>
            <person name="Symeonidi A."/>
            <person name="Hiss M."/>
            <person name="Muchero W."/>
            <person name="Kamisugi Y."/>
            <person name="Saleh O."/>
            <person name="Blanc G."/>
            <person name="Decker E.L."/>
            <person name="van Gessel N."/>
            <person name="Grimwood J."/>
            <person name="Hayes R.D."/>
            <person name="Graham S.W."/>
            <person name="Gunter L.E."/>
            <person name="McDaniel S.F."/>
            <person name="Hoernstein S.N.W."/>
            <person name="Larsson A."/>
            <person name="Li F.W."/>
            <person name="Perroud P.F."/>
            <person name="Phillips J."/>
            <person name="Ranjan P."/>
            <person name="Rokshar D.S."/>
            <person name="Rothfels C.J."/>
            <person name="Schneider L."/>
            <person name="Shu S."/>
            <person name="Stevenson D.W."/>
            <person name="Thummler F."/>
            <person name="Tillich M."/>
            <person name="Villarreal Aguilar J.C."/>
            <person name="Widiez T."/>
            <person name="Wong G.K."/>
            <person name="Wymore A."/>
            <person name="Zhang Y."/>
            <person name="Zimmer A.D."/>
            <person name="Quatrano R.S."/>
            <person name="Mayer K.F.X."/>
            <person name="Goodstein D."/>
            <person name="Casacuberta J.M."/>
            <person name="Vandepoele K."/>
            <person name="Reski R."/>
            <person name="Cuming A.C."/>
            <person name="Tuskan G.A."/>
            <person name="Maumus F."/>
            <person name="Salse J."/>
            <person name="Schmutz J."/>
            <person name="Rensing S.A."/>
        </authorList>
    </citation>
    <scope>NUCLEOTIDE SEQUENCE [LARGE SCALE GENOMIC DNA]</scope>
    <source>
        <strain evidence="3 4">cv. Gransden 2004</strain>
    </source>
</reference>
<evidence type="ECO:0000313" key="4">
    <source>
        <dbReference type="Proteomes" id="UP000006727"/>
    </source>
</evidence>
<name>A0A7I4CGX4_PHYPA</name>